<dbReference type="Proteomes" id="UP000032180">
    <property type="component" value="Chromosome 1"/>
</dbReference>
<dbReference type="Gramene" id="LPERR01G03150.1">
    <property type="protein sequence ID" value="LPERR01G03150.1"/>
    <property type="gene ID" value="LPERR01G03150"/>
</dbReference>
<reference evidence="1 2" key="1">
    <citation type="submission" date="2012-08" db="EMBL/GenBank/DDBJ databases">
        <title>Oryza genome evolution.</title>
        <authorList>
            <person name="Wing R.A."/>
        </authorList>
    </citation>
    <scope>NUCLEOTIDE SEQUENCE</scope>
</reference>
<dbReference type="HOGENOM" id="CLU_139426_0_0_1"/>
<dbReference type="Pfam" id="PF05056">
    <property type="entry name" value="DUF674"/>
    <property type="match status" value="1"/>
</dbReference>
<reference evidence="2" key="2">
    <citation type="submission" date="2013-12" db="EMBL/GenBank/DDBJ databases">
        <authorList>
            <person name="Yu Y."/>
            <person name="Lee S."/>
            <person name="de Baynast K."/>
            <person name="Wissotski M."/>
            <person name="Liu L."/>
            <person name="Talag J."/>
            <person name="Goicoechea J."/>
            <person name="Angelova A."/>
            <person name="Jetty R."/>
            <person name="Kudrna D."/>
            <person name="Golser W."/>
            <person name="Rivera L."/>
            <person name="Zhang J."/>
            <person name="Wing R."/>
        </authorList>
    </citation>
    <scope>NUCLEOTIDE SEQUENCE</scope>
</reference>
<protein>
    <submittedName>
        <fullName evidence="1">Uncharacterized protein</fullName>
    </submittedName>
</protein>
<reference evidence="1" key="3">
    <citation type="submission" date="2015-04" db="UniProtKB">
        <authorList>
            <consortium name="EnsemblPlants"/>
        </authorList>
    </citation>
    <scope>IDENTIFICATION</scope>
</reference>
<evidence type="ECO:0000313" key="1">
    <source>
        <dbReference type="EnsemblPlants" id="LPERR01G03150.1"/>
    </source>
</evidence>
<dbReference type="AlphaFoldDB" id="A0A0D9UWV7"/>
<dbReference type="PANTHER" id="PTHR33103">
    <property type="entry name" value="OS01G0153900 PROTEIN"/>
    <property type="match status" value="1"/>
</dbReference>
<dbReference type="InterPro" id="IPR007750">
    <property type="entry name" value="DUF674"/>
</dbReference>
<evidence type="ECO:0000313" key="2">
    <source>
        <dbReference type="Proteomes" id="UP000032180"/>
    </source>
</evidence>
<accession>A0A0D9UWV7</accession>
<keyword evidence="2" id="KW-1185">Reference proteome</keyword>
<dbReference type="EnsemblPlants" id="LPERR01G03150.1">
    <property type="protein sequence ID" value="LPERR01G03150.1"/>
    <property type="gene ID" value="LPERR01G03150"/>
</dbReference>
<organism evidence="1 2">
    <name type="scientific">Leersia perrieri</name>
    <dbReference type="NCBI Taxonomy" id="77586"/>
    <lineage>
        <taxon>Eukaryota</taxon>
        <taxon>Viridiplantae</taxon>
        <taxon>Streptophyta</taxon>
        <taxon>Embryophyta</taxon>
        <taxon>Tracheophyta</taxon>
        <taxon>Spermatophyta</taxon>
        <taxon>Magnoliopsida</taxon>
        <taxon>Liliopsida</taxon>
        <taxon>Poales</taxon>
        <taxon>Poaceae</taxon>
        <taxon>BOP clade</taxon>
        <taxon>Oryzoideae</taxon>
        <taxon>Oryzeae</taxon>
        <taxon>Oryzinae</taxon>
        <taxon>Leersia</taxon>
    </lineage>
</organism>
<dbReference type="STRING" id="77586.A0A0D9UWV7"/>
<proteinExistence type="predicted"/>
<name>A0A0D9UWV7_9ORYZ</name>
<sequence length="92" mass="9833">MNTGAAGVSSSSNGFVQGVVTYTVMDDMTVFPMSSISSITMLNTFAVRDLGVLREKTVQLGHTEGLAILRASLQSKTVLSDVFLARRHARLA</sequence>
<dbReference type="PANTHER" id="PTHR33103:SF96">
    <property type="entry name" value="OS01G0153900 PROTEIN"/>
    <property type="match status" value="1"/>
</dbReference>